<dbReference type="AlphaFoldDB" id="A0A934RWJ6"/>
<dbReference type="InterPro" id="IPR026282">
    <property type="entry name" value="MJ1563"/>
</dbReference>
<keyword evidence="2 4" id="KW-0238">DNA-binding</keyword>
<evidence type="ECO:0000313" key="6">
    <source>
        <dbReference type="Proteomes" id="UP000617628"/>
    </source>
</evidence>
<proteinExistence type="inferred from homology"/>
<dbReference type="PIRSF" id="PIRSF006707">
    <property type="entry name" value="MJ1563"/>
    <property type="match status" value="1"/>
</dbReference>
<organism evidence="5 6">
    <name type="scientific">Pelagicoccus mobilis</name>
    <dbReference type="NCBI Taxonomy" id="415221"/>
    <lineage>
        <taxon>Bacteria</taxon>
        <taxon>Pseudomonadati</taxon>
        <taxon>Verrucomicrobiota</taxon>
        <taxon>Opitutia</taxon>
        <taxon>Puniceicoccales</taxon>
        <taxon>Pelagicoccaceae</taxon>
        <taxon>Pelagicoccus</taxon>
    </lineage>
</organism>
<comment type="similarity">
    <text evidence="4">Belongs to the GbsR family.</text>
</comment>
<dbReference type="InterPro" id="IPR036390">
    <property type="entry name" value="WH_DNA-bd_sf"/>
</dbReference>
<keyword evidence="1 4" id="KW-0805">Transcription regulation</keyword>
<evidence type="ECO:0000256" key="4">
    <source>
        <dbReference type="PIRNR" id="PIRNR006707"/>
    </source>
</evidence>
<dbReference type="Proteomes" id="UP000617628">
    <property type="component" value="Unassembled WGS sequence"/>
</dbReference>
<protein>
    <recommendedName>
        <fullName evidence="4">HTH-type transcriptional regulator</fullName>
    </recommendedName>
</protein>
<evidence type="ECO:0000256" key="2">
    <source>
        <dbReference type="ARBA" id="ARBA00023125"/>
    </source>
</evidence>
<keyword evidence="6" id="KW-1185">Reference proteome</keyword>
<evidence type="ECO:0000256" key="1">
    <source>
        <dbReference type="ARBA" id="ARBA00023015"/>
    </source>
</evidence>
<dbReference type="Gene3D" id="1.10.10.10">
    <property type="entry name" value="Winged helix-like DNA-binding domain superfamily/Winged helix DNA-binding domain"/>
    <property type="match status" value="1"/>
</dbReference>
<reference evidence="5" key="1">
    <citation type="submission" date="2021-01" db="EMBL/GenBank/DDBJ databases">
        <title>Modified the classification status of verrucomicrobia.</title>
        <authorList>
            <person name="Feng X."/>
        </authorList>
    </citation>
    <scope>NUCLEOTIDE SEQUENCE</scope>
    <source>
        <strain evidence="5">KCTC 13126</strain>
    </source>
</reference>
<dbReference type="GO" id="GO:0003677">
    <property type="term" value="F:DNA binding"/>
    <property type="evidence" value="ECO:0007669"/>
    <property type="project" value="UniProtKB-UniRule"/>
</dbReference>
<dbReference type="InterPro" id="IPR036388">
    <property type="entry name" value="WH-like_DNA-bd_sf"/>
</dbReference>
<gene>
    <name evidence="5" type="ORF">JIN87_14655</name>
</gene>
<dbReference type="PANTHER" id="PTHR38465">
    <property type="entry name" value="HTH-TYPE TRANSCRIPTIONAL REGULATOR MJ1563-RELATED"/>
    <property type="match status" value="1"/>
</dbReference>
<name>A0A934RWJ6_9BACT</name>
<evidence type="ECO:0000256" key="3">
    <source>
        <dbReference type="ARBA" id="ARBA00023163"/>
    </source>
</evidence>
<dbReference type="InterPro" id="IPR052362">
    <property type="entry name" value="HTH-GbsR_regulator"/>
</dbReference>
<accession>A0A934RWJ6</accession>
<dbReference type="RefSeq" id="WP_200356330.1">
    <property type="nucleotide sequence ID" value="NZ_JAENIL010000026.1"/>
</dbReference>
<evidence type="ECO:0000313" key="5">
    <source>
        <dbReference type="EMBL" id="MBK1878117.1"/>
    </source>
</evidence>
<dbReference type="PANTHER" id="PTHR38465:SF1">
    <property type="entry name" value="HTH-TYPE TRANSCRIPTIONAL REGULATOR MJ1563-RELATED"/>
    <property type="match status" value="1"/>
</dbReference>
<keyword evidence="3 4" id="KW-0804">Transcription</keyword>
<comment type="caution">
    <text evidence="5">The sequence shown here is derived from an EMBL/GenBank/DDBJ whole genome shotgun (WGS) entry which is preliminary data.</text>
</comment>
<sequence length="169" mass="19152">MNELAEIKEDFVTQWGALGSQWGVNRTMAMIHALLLVSPKALTTDDIMLELSVSRGNANTNLRELVSWGLIRQIVIKGERKDHYEAEKDTWKIFCIVARERKRRETEPASKVLSHCIDRSKKIKSAEGKELHQQLTALNDFVDLANTIMEKVASKEQSALLPKVLKLLA</sequence>
<dbReference type="SUPFAM" id="SSF46785">
    <property type="entry name" value="Winged helix' DNA-binding domain"/>
    <property type="match status" value="1"/>
</dbReference>
<dbReference type="EMBL" id="JAENIL010000026">
    <property type="protein sequence ID" value="MBK1878117.1"/>
    <property type="molecule type" value="Genomic_DNA"/>
</dbReference>